<feature type="compositionally biased region" description="Low complexity" evidence="1">
    <location>
        <begin position="699"/>
        <end position="714"/>
    </location>
</feature>
<proteinExistence type="predicted"/>
<reference evidence="4 5" key="1">
    <citation type="journal article" date="2021" name="Sci. Rep.">
        <title>Genome analysis of a halophilic bacterium Halomonas malpeensis YU-PRIM-29(T) reveals its exopolysaccharide and pigment producing capabilities.</title>
        <authorList>
            <person name="Athmika"/>
            <person name="Ghate S.D."/>
            <person name="Arun A.B."/>
            <person name="Rao S.S."/>
            <person name="Kumar S.T.A."/>
            <person name="Kandiyil M.K."/>
            <person name="Saptami K."/>
            <person name="Rekha P.D."/>
        </authorList>
    </citation>
    <scope>NUCLEOTIDE SEQUENCE [LARGE SCALE GENOMIC DNA]</scope>
    <source>
        <strain evidence="5">prim 29</strain>
    </source>
</reference>
<evidence type="ECO:0000259" key="2">
    <source>
        <dbReference type="Pfam" id="PF09718"/>
    </source>
</evidence>
<comment type="caution">
    <text evidence="4">The sequence shown here is derived from an EMBL/GenBank/DDBJ whole genome shotgun (WGS) entry which is preliminary data.</text>
</comment>
<dbReference type="EMBL" id="WHVL01000005">
    <property type="protein sequence ID" value="MCB8889925.1"/>
    <property type="molecule type" value="Genomic_DNA"/>
</dbReference>
<evidence type="ECO:0000256" key="1">
    <source>
        <dbReference type="SAM" id="MobiDB-lite"/>
    </source>
</evidence>
<dbReference type="Proteomes" id="UP001319882">
    <property type="component" value="Unassembled WGS sequence"/>
</dbReference>
<evidence type="ECO:0000313" key="4">
    <source>
        <dbReference type="EMBL" id="MCB8889925.1"/>
    </source>
</evidence>
<name>A0ABS8DVQ2_9GAMM</name>
<protein>
    <submittedName>
        <fullName evidence="4">Phage tail tape measure protein</fullName>
    </submittedName>
</protein>
<dbReference type="Pfam" id="PF20155">
    <property type="entry name" value="TMP_3"/>
    <property type="match status" value="1"/>
</dbReference>
<dbReference type="RefSeq" id="WP_227390591.1">
    <property type="nucleotide sequence ID" value="NZ_JBHSCJ010000002.1"/>
</dbReference>
<gene>
    <name evidence="4" type="ORF">GEV37_12460</name>
</gene>
<dbReference type="InterPro" id="IPR013491">
    <property type="entry name" value="Tape_meas_N"/>
</dbReference>
<dbReference type="InterPro" id="IPR006431">
    <property type="entry name" value="Phage_tape_meas_C"/>
</dbReference>
<evidence type="ECO:0000259" key="3">
    <source>
        <dbReference type="Pfam" id="PF20155"/>
    </source>
</evidence>
<feature type="domain" description="Tape measure protein N-terminal" evidence="3">
    <location>
        <begin position="86"/>
        <end position="281"/>
    </location>
</feature>
<sequence length="1114" mass="119628">MASSLRELIVRISADSSVYQREMARASRMGSDYYKTMEGGARRQDAAIQRNQTNLRAMNAQMLEIRQSALRMTGVLASAFAVGRSIHIADEYGQMASRIRMVTEGTEEYRQVQQALMETSDRTYKPLQEQQELFVQSASSMKELGFETRHTLGFIDSFSSSLTINAATVMGGERAIRALSKAMVNNRVSGDEWQTMLEVVPTIVGDIARYLSEMAGGATVTEQQVKQMAAQGKISMELFANAALAAQQRNADLAESMPTTVADAIQKLSNHWSKYLGDMNEGTGTTEALAAAIDFVTDNLNAFVTAGAAVVSLALTKRMADFSVTMAKAGVETLNNARSHVALAVAQEQAAVATARQARGALHAARQELSRAQAVEGAARGTDRHTAALARLNAARVAEVHASTQSQVATNAEAVAQNRLANATSLASRAKATALALLPGPAGIITLAAGAAASLWLFRDSADDVASSLSDMSQPIDQVIEDFRKLSGIERDLELTRLSEKIDEERESAVAAAQKMREEIAQALYGGGMNRTTSPELGEMFADINRASAAAAQGIDVDWQSVMQRITETEGVSDSLRRSMLDAMASIARSHREVGELSARFDTLTPIAREAASAVESAGNAANDSAPSEKTLQAWQRYNDQLRDQIANLRDPSALGQASRWLDAQGVESPIMRGYTLALVAQAEQEQANADARKKAADAARSAAREATSSASRIAQAYQQQADSLKRQIALHDDASRAAALAYDLEHGGLREISQAHAQHLQQLEQELTAREQIAKQAQEALDLRRFEMAERARLAARQQDMEIDIIAVGRGDQAVQVMREIAGVRQRYADEMRELHQRQEDESTRISEGAYEERRALLMRLMEEEVGLVESAAARKRAAEQDWGNGTRRGLEQYMEQARNAATQSEQALTNALQRSEDALAQFAKTGKLSFRDLADSVINDLIRIAIRQQALGLFSMFGGGAIAAGSPGAYSGSAGDFIGSIGFSGGGYTGPGGKYEPAGVVHRGEVVWSQEDVARAGGLSVVEALRKGFSGYASGGVVGMRSPGAASLGGAGGGVNFNVDLTVQAQPGMTQTDAHAQGQAIAKGFVEQVTTSEIQRQLRHGGVLYEAIRGGR</sequence>
<dbReference type="NCBIfam" id="TIGR02675">
    <property type="entry name" value="tape_meas_nterm"/>
    <property type="match status" value="1"/>
</dbReference>
<feature type="region of interest" description="Disordered" evidence="1">
    <location>
        <begin position="693"/>
        <end position="714"/>
    </location>
</feature>
<dbReference type="Pfam" id="PF09718">
    <property type="entry name" value="Tape_meas_lam_C"/>
    <property type="match status" value="1"/>
</dbReference>
<organism evidence="4 5">
    <name type="scientific">Vreelandella malpeensis</name>
    <dbReference type="NCBI Taxonomy" id="1172368"/>
    <lineage>
        <taxon>Bacteria</taxon>
        <taxon>Pseudomonadati</taxon>
        <taxon>Pseudomonadota</taxon>
        <taxon>Gammaproteobacteria</taxon>
        <taxon>Oceanospirillales</taxon>
        <taxon>Halomonadaceae</taxon>
        <taxon>Vreelandella</taxon>
    </lineage>
</organism>
<keyword evidence="5" id="KW-1185">Reference proteome</keyword>
<accession>A0ABS8DVQ2</accession>
<dbReference type="NCBIfam" id="TIGR01541">
    <property type="entry name" value="tape_meas_lam_C"/>
    <property type="match status" value="1"/>
</dbReference>
<feature type="domain" description="Bacteriophage tail tape measure C-terminal" evidence="2">
    <location>
        <begin position="882"/>
        <end position="956"/>
    </location>
</feature>
<evidence type="ECO:0000313" key="5">
    <source>
        <dbReference type="Proteomes" id="UP001319882"/>
    </source>
</evidence>